<name>A0ABS6WPA9_9HYPH</name>
<gene>
    <name evidence="1" type="ORF">KY465_11020</name>
</gene>
<sequence length="107" mass="11539">MCGLCGLLGTVHWTETSAHPNAFTGAGRRTIRAERLHRAALVNQALAAARLKLSDFQATSYIVRSPTGKQAIVDDLQSVWSAVDQLRGAPIDVLDEAWIAQIEGSEP</sequence>
<evidence type="ECO:0000313" key="1">
    <source>
        <dbReference type="EMBL" id="MBW3097809.1"/>
    </source>
</evidence>
<dbReference type="RefSeq" id="WP_219201681.1">
    <property type="nucleotide sequence ID" value="NZ_JAHWQX010000002.1"/>
</dbReference>
<protein>
    <submittedName>
        <fullName evidence="1">Uncharacterized protein</fullName>
    </submittedName>
</protein>
<comment type="caution">
    <text evidence="1">The sequence shown here is derived from an EMBL/GenBank/DDBJ whole genome shotgun (WGS) entry which is preliminary data.</text>
</comment>
<dbReference type="EMBL" id="JAHWQX010000002">
    <property type="protein sequence ID" value="MBW3097809.1"/>
    <property type="molecule type" value="Genomic_DNA"/>
</dbReference>
<evidence type="ECO:0000313" key="2">
    <source>
        <dbReference type="Proteomes" id="UP001430804"/>
    </source>
</evidence>
<organism evidence="1 2">
    <name type="scientific">Pseudohoeflea coraliihabitans</name>
    <dbReference type="NCBI Taxonomy" id="2860393"/>
    <lineage>
        <taxon>Bacteria</taxon>
        <taxon>Pseudomonadati</taxon>
        <taxon>Pseudomonadota</taxon>
        <taxon>Alphaproteobacteria</taxon>
        <taxon>Hyphomicrobiales</taxon>
        <taxon>Rhizobiaceae</taxon>
        <taxon>Pseudohoeflea</taxon>
    </lineage>
</organism>
<reference evidence="1" key="1">
    <citation type="submission" date="2021-07" db="EMBL/GenBank/DDBJ databases">
        <title>Pseudohoeflea marina sp. nov. a polyhydroxyalcanoate-producing bacterium.</title>
        <authorList>
            <person name="Zheng W."/>
            <person name="Yu S."/>
            <person name="Huang Y."/>
        </authorList>
    </citation>
    <scope>NUCLEOTIDE SEQUENCE</scope>
    <source>
        <strain evidence="1">DP4N28-3</strain>
    </source>
</reference>
<keyword evidence="2" id="KW-1185">Reference proteome</keyword>
<dbReference type="Proteomes" id="UP001430804">
    <property type="component" value="Unassembled WGS sequence"/>
</dbReference>
<proteinExistence type="predicted"/>
<accession>A0ABS6WPA9</accession>